<sequence length="576" mass="65352">MVKVDKESFRVKVQEYSLVPSIEWIWEMLGVPSKGFKATSSVAVNPQAEIACYGKLVKFDKEARSRGREVVSDETDGMRGLVKASSFHDIERKSYQKSETSTTSVSSDEAYEGNFMVRSGPLLIGEGSGVKPKKRGSRGRGRRKARVPSSHDMQTRRNSKPSLDTGAIVPAVNGGSDWELDAEFAKVIEEYLSRGVNLDEVNQSYGEDRGWCVEEEVAKVLEIGAALGLKFIRNPDTLRKEIVSRDEENRDRFRAMQSEREVRSYPFRFFDTWAENKEVMKAPMRQWNLKKVSDSSGFGLAVKLKAAKKVFKKWQNGVQLEDRSLDKLEASLECVEDRAKVGGWSDENQVRFWKDLKIDGVPLSVAFPRIHALAVNKYGVVGAFGNWCGMVWKWHVTLRRQVLGWEEDIWLSFKRELEKIKLRKAVPDFMYWSLTPNSQFTVCSFRRELEIRLYNIIPVKANVLLWCGVVPPKVELFMWMLAKQRLLVGELLPKFTGGCVGRQLCPFFNCPPNHNIIIESHSKSAVSWVNGEGGVGNVRLLDAILDIKEILARLLQKAMVQFVPRSANVSANFLAK</sequence>
<name>A0AAE0APQ1_9ROSI</name>
<reference evidence="3" key="1">
    <citation type="journal article" date="2023" name="Plant J.">
        <title>Genome sequences and population genomics provide insights into the demographic history, inbreeding, and mutation load of two 'living fossil' tree species of Dipteronia.</title>
        <authorList>
            <person name="Feng Y."/>
            <person name="Comes H.P."/>
            <person name="Chen J."/>
            <person name="Zhu S."/>
            <person name="Lu R."/>
            <person name="Zhang X."/>
            <person name="Li P."/>
            <person name="Qiu J."/>
            <person name="Olsen K.M."/>
            <person name="Qiu Y."/>
        </authorList>
    </citation>
    <scope>NUCLEOTIDE SEQUENCE</scope>
    <source>
        <strain evidence="3">NBL</strain>
    </source>
</reference>
<dbReference type="Proteomes" id="UP001281410">
    <property type="component" value="Unassembled WGS sequence"/>
</dbReference>
<dbReference type="EMBL" id="JANJYJ010000003">
    <property type="protein sequence ID" value="KAK3221359.1"/>
    <property type="molecule type" value="Genomic_DNA"/>
</dbReference>
<proteinExistence type="predicted"/>
<evidence type="ECO:0000256" key="1">
    <source>
        <dbReference type="SAM" id="MobiDB-lite"/>
    </source>
</evidence>
<gene>
    <name evidence="3" type="ORF">Dsin_008384</name>
</gene>
<dbReference type="PANTHER" id="PTHR36617:SF5">
    <property type="entry name" value="OS05G0421675 PROTEIN"/>
    <property type="match status" value="1"/>
</dbReference>
<dbReference type="AlphaFoldDB" id="A0AAE0APQ1"/>
<protein>
    <recommendedName>
        <fullName evidence="2">RNase H type-1 domain-containing protein</fullName>
    </recommendedName>
</protein>
<dbReference type="GO" id="GO:0004523">
    <property type="term" value="F:RNA-DNA hybrid ribonuclease activity"/>
    <property type="evidence" value="ECO:0007669"/>
    <property type="project" value="InterPro"/>
</dbReference>
<feature type="compositionally biased region" description="Basic residues" evidence="1">
    <location>
        <begin position="131"/>
        <end position="146"/>
    </location>
</feature>
<evidence type="ECO:0000313" key="3">
    <source>
        <dbReference type="EMBL" id="KAK3221359.1"/>
    </source>
</evidence>
<comment type="caution">
    <text evidence="3">The sequence shown here is derived from an EMBL/GenBank/DDBJ whole genome shotgun (WGS) entry which is preliminary data.</text>
</comment>
<dbReference type="Pfam" id="PF13456">
    <property type="entry name" value="RVT_3"/>
    <property type="match status" value="1"/>
</dbReference>
<dbReference type="InterPro" id="IPR002156">
    <property type="entry name" value="RNaseH_domain"/>
</dbReference>
<dbReference type="GO" id="GO:0003676">
    <property type="term" value="F:nucleic acid binding"/>
    <property type="evidence" value="ECO:0007669"/>
    <property type="project" value="InterPro"/>
</dbReference>
<dbReference type="PANTHER" id="PTHR36617">
    <property type="entry name" value="PROTEIN, PUTATIVE-RELATED"/>
    <property type="match status" value="1"/>
</dbReference>
<evidence type="ECO:0000313" key="4">
    <source>
        <dbReference type="Proteomes" id="UP001281410"/>
    </source>
</evidence>
<feature type="domain" description="RNase H type-1" evidence="2">
    <location>
        <begin position="514"/>
        <end position="576"/>
    </location>
</feature>
<organism evidence="3 4">
    <name type="scientific">Dipteronia sinensis</name>
    <dbReference type="NCBI Taxonomy" id="43782"/>
    <lineage>
        <taxon>Eukaryota</taxon>
        <taxon>Viridiplantae</taxon>
        <taxon>Streptophyta</taxon>
        <taxon>Embryophyta</taxon>
        <taxon>Tracheophyta</taxon>
        <taxon>Spermatophyta</taxon>
        <taxon>Magnoliopsida</taxon>
        <taxon>eudicotyledons</taxon>
        <taxon>Gunneridae</taxon>
        <taxon>Pentapetalae</taxon>
        <taxon>rosids</taxon>
        <taxon>malvids</taxon>
        <taxon>Sapindales</taxon>
        <taxon>Sapindaceae</taxon>
        <taxon>Hippocastanoideae</taxon>
        <taxon>Acereae</taxon>
        <taxon>Dipteronia</taxon>
    </lineage>
</organism>
<keyword evidence="4" id="KW-1185">Reference proteome</keyword>
<accession>A0AAE0APQ1</accession>
<evidence type="ECO:0000259" key="2">
    <source>
        <dbReference type="Pfam" id="PF13456"/>
    </source>
</evidence>
<feature type="region of interest" description="Disordered" evidence="1">
    <location>
        <begin position="122"/>
        <end position="168"/>
    </location>
</feature>